<reference evidence="3" key="1">
    <citation type="submission" date="2025-08" db="UniProtKB">
        <authorList>
            <consortium name="RefSeq"/>
        </authorList>
    </citation>
    <scope>IDENTIFICATION</scope>
    <source>
        <tissue evidence="3">Kidney</tissue>
    </source>
</reference>
<feature type="compositionally biased region" description="Basic and acidic residues" evidence="1">
    <location>
        <begin position="66"/>
        <end position="75"/>
    </location>
</feature>
<dbReference type="KEGG" id="dord:105986935"/>
<dbReference type="CTD" id="100130613"/>
<dbReference type="FunCoup" id="A0A1S3FC28">
    <property type="interactions" value="1"/>
</dbReference>
<accession>A0A1S3FC28</accession>
<dbReference type="RefSeq" id="XP_012873522.1">
    <property type="nucleotide sequence ID" value="XM_013018068.1"/>
</dbReference>
<dbReference type="PANTHER" id="PTHR37343">
    <property type="entry name" value="PROLINE-RICH PROTEIN 32"/>
    <property type="match status" value="1"/>
</dbReference>
<organism evidence="2 3">
    <name type="scientific">Dipodomys ordii</name>
    <name type="common">Ord's kangaroo rat</name>
    <dbReference type="NCBI Taxonomy" id="10020"/>
    <lineage>
        <taxon>Eukaryota</taxon>
        <taxon>Metazoa</taxon>
        <taxon>Chordata</taxon>
        <taxon>Craniata</taxon>
        <taxon>Vertebrata</taxon>
        <taxon>Euteleostomi</taxon>
        <taxon>Mammalia</taxon>
        <taxon>Eutheria</taxon>
        <taxon>Euarchontoglires</taxon>
        <taxon>Glires</taxon>
        <taxon>Rodentia</taxon>
        <taxon>Castorimorpha</taxon>
        <taxon>Heteromyidae</taxon>
        <taxon>Dipodomyinae</taxon>
        <taxon>Dipodomys</taxon>
    </lineage>
</organism>
<feature type="region of interest" description="Disordered" evidence="1">
    <location>
        <begin position="66"/>
        <end position="86"/>
    </location>
</feature>
<dbReference type="InterPro" id="IPR027891">
    <property type="entry name" value="DUF4645"/>
</dbReference>
<evidence type="ECO:0000313" key="3">
    <source>
        <dbReference type="RefSeq" id="XP_012873522.1"/>
    </source>
</evidence>
<gene>
    <name evidence="3" type="primary">Prr32</name>
</gene>
<dbReference type="PANTHER" id="PTHR37343:SF1">
    <property type="entry name" value="PROLINE-RICH PROTEIN 32"/>
    <property type="match status" value="1"/>
</dbReference>
<dbReference type="InParanoid" id="A0A1S3FC28"/>
<evidence type="ECO:0000313" key="2">
    <source>
        <dbReference type="Proteomes" id="UP000081671"/>
    </source>
</evidence>
<dbReference type="STRING" id="10020.ENSDORP00000026919"/>
<name>A0A1S3FC28_DIPOR</name>
<proteinExistence type="predicted"/>
<dbReference type="AlphaFoldDB" id="A0A1S3FC28"/>
<protein>
    <submittedName>
        <fullName evidence="3">Proline-rich protein 32</fullName>
    </submittedName>
</protein>
<dbReference type="OrthoDB" id="9802133at2759"/>
<evidence type="ECO:0000256" key="1">
    <source>
        <dbReference type="SAM" id="MobiDB-lite"/>
    </source>
</evidence>
<dbReference type="GeneID" id="105986935"/>
<dbReference type="Proteomes" id="UP000081671">
    <property type="component" value="Unplaced"/>
</dbReference>
<dbReference type="Pfam" id="PF15488">
    <property type="entry name" value="DUF4645"/>
    <property type="match status" value="1"/>
</dbReference>
<keyword evidence="2" id="KW-1185">Reference proteome</keyword>
<sequence length="296" mass="31926">MDASFGGHVPSPKVLAADENGNSLLHGAVTLQCPISVMKGDVDGAETWSHPPVPVRSPFTVLTDLPREQPQRPTERGGSCIPGGSRAPRYPHGLTAAVAEDSLATVEINSSEGLAGRRLKEHDSINKSQEFSHSPLTPKVGGTRVHNGVAEKAGINIKSYASLPQGKVIFPPRGAQVRNPPYIPTLRSGIMMEVPSRNTKMSSNGRLAHVSFPLHRPDHPVDNWQRPMPLSSSFPGFPFSSAHCFIPPQAVSFKPFLTTPVAFASPPIFGAPLSPYFAHYHPGLIRPHSSPNREFK</sequence>